<reference evidence="1" key="1">
    <citation type="submission" date="2022-07" db="EMBL/GenBank/DDBJ databases">
        <title>Genome analysis of Parmales, a sister group of diatoms, reveals the evolutionary specialization of diatoms from phago-mixotrophs to photoautotrophs.</title>
        <authorList>
            <person name="Ban H."/>
            <person name="Sato S."/>
            <person name="Yoshikawa S."/>
            <person name="Kazumasa Y."/>
            <person name="Nakamura Y."/>
            <person name="Ichinomiya M."/>
            <person name="Saitoh K."/>
            <person name="Sato N."/>
            <person name="Blanc-Mathieu R."/>
            <person name="Endo H."/>
            <person name="Kuwata A."/>
            <person name="Ogata H."/>
        </authorList>
    </citation>
    <scope>NUCLEOTIDE SEQUENCE</scope>
</reference>
<dbReference type="EMBL" id="BRXZ01000400">
    <property type="protein sequence ID" value="GMI11022.1"/>
    <property type="molecule type" value="Genomic_DNA"/>
</dbReference>
<dbReference type="AlphaFoldDB" id="A0A9W7FF58"/>
<evidence type="ECO:0000313" key="1">
    <source>
        <dbReference type="EMBL" id="GMI11022.1"/>
    </source>
</evidence>
<accession>A0A9W7FF58</accession>
<organism evidence="1 2">
    <name type="scientific">Triparma retinervis</name>
    <dbReference type="NCBI Taxonomy" id="2557542"/>
    <lineage>
        <taxon>Eukaryota</taxon>
        <taxon>Sar</taxon>
        <taxon>Stramenopiles</taxon>
        <taxon>Ochrophyta</taxon>
        <taxon>Bolidophyceae</taxon>
        <taxon>Parmales</taxon>
        <taxon>Triparmaceae</taxon>
        <taxon>Triparma</taxon>
    </lineage>
</organism>
<protein>
    <submittedName>
        <fullName evidence="1">Uncharacterized protein</fullName>
    </submittedName>
</protein>
<proteinExistence type="predicted"/>
<dbReference type="Proteomes" id="UP001165082">
    <property type="component" value="Unassembled WGS sequence"/>
</dbReference>
<evidence type="ECO:0000313" key="2">
    <source>
        <dbReference type="Proteomes" id="UP001165082"/>
    </source>
</evidence>
<gene>
    <name evidence="1" type="ORF">TrRE_jg10392</name>
</gene>
<keyword evidence="2" id="KW-1185">Reference proteome</keyword>
<comment type="caution">
    <text evidence="1">The sequence shown here is derived from an EMBL/GenBank/DDBJ whole genome shotgun (WGS) entry which is preliminary data.</text>
</comment>
<sequence>MTDLNYVPGVLEGVAITKQSGKWDKRAAGGKYERPKAYNLMHELIWNKRSGPIDEEFKESVIEQIYKFDSRIDAGMIEKERARLNMTTEQQVKLDVEASTLKPLRKAEKRVGAIRGIFAHMDYQNQLPIDLRRNVNKVGANFGYVSPKHNKSPTKSFFGKDTRKFTHKDDFPGKLLEDDDVDPLELLSPREKYLQNKAALRIQSIFRGRQAREWVDNQAQRLFPLKAPVSKNFHAGGKRGRAIFLEKKKILLLKSRSVLGEVEKTWEVKKESMLSGVEGEERKRLLKEKLKLHKIQTRLDEEAKMLNKNLRFIAACAIQNFCKNIVHDRYPHLGPILEEKRKVRMEETKVAFKRNESRKESRKRRELRKRRAVGRFNVIPLIVRMQRTWREYLNVTHSKRGIAKAYALLKRMREDRISGQEFFRKLKAQHWHEISLAVEFNLKKRQKTIDIAWKGWVHYTKERLERKAWLYHAVRKRKCAVLEAWFLEVMDHKRDVINRVRPNLFPPLLAEYMRFARDNDWVKFLAALSALFTEFDEESQVRPLKYEEHSTMKVIGFKDFVELNEMLTYQIAQSNLRKKVVFFLGHPDPEAQLSFPFWHWMHKCSLFLWTKANEKNEQNRFATREEQIGILQRFLMHFLMKKNLNPPSFSEKFRIRSRAFLTWHEPEQLCTECLAILPLLQITCERCGSNQKPRFMRDTHATTHTSLEHDGILGDSRGVAYQRGLRGGKRMQNLVKGVGDIDEPVDLFVYHAMLCIIAPVGSWRRANSTVEEAWMYGVRGGMQHVHALKRRGVFTVGELWGALKGDEGVFESLILDQRLKEKVEELLNLLDDVLYDALGESAVVEKDVFGDGESTAGSSWRRLEGSTYSVMGNSVKKKNSLFASKLEERIRMGR</sequence>
<dbReference type="PROSITE" id="PS50096">
    <property type="entry name" value="IQ"/>
    <property type="match status" value="1"/>
</dbReference>
<name>A0A9W7FF58_9STRA</name>
<dbReference type="OrthoDB" id="189401at2759"/>